<dbReference type="AlphaFoldDB" id="A0AAD4N965"/>
<keyword evidence="2" id="KW-1185">Reference proteome</keyword>
<dbReference type="Proteomes" id="UP001201812">
    <property type="component" value="Unassembled WGS sequence"/>
</dbReference>
<evidence type="ECO:0000313" key="1">
    <source>
        <dbReference type="EMBL" id="KAI1720914.1"/>
    </source>
</evidence>
<dbReference type="EMBL" id="JAKKPZ010000005">
    <property type="protein sequence ID" value="KAI1720914.1"/>
    <property type="molecule type" value="Genomic_DNA"/>
</dbReference>
<sequence length="93" mass="10643">MPSKKSEFGTPAGLPADFRLPNKLIQPEYPTATSSLQSTYEDLEKYFLRFFGGSRDLQQTGFADLKPFRTLKTGFMNHERMELPVNVYLPSYS</sequence>
<evidence type="ECO:0000313" key="2">
    <source>
        <dbReference type="Proteomes" id="UP001201812"/>
    </source>
</evidence>
<comment type="caution">
    <text evidence="1">The sequence shown here is derived from an EMBL/GenBank/DDBJ whole genome shotgun (WGS) entry which is preliminary data.</text>
</comment>
<organism evidence="1 2">
    <name type="scientific">Ditylenchus destructor</name>
    <dbReference type="NCBI Taxonomy" id="166010"/>
    <lineage>
        <taxon>Eukaryota</taxon>
        <taxon>Metazoa</taxon>
        <taxon>Ecdysozoa</taxon>
        <taxon>Nematoda</taxon>
        <taxon>Chromadorea</taxon>
        <taxon>Rhabditida</taxon>
        <taxon>Tylenchina</taxon>
        <taxon>Tylenchomorpha</taxon>
        <taxon>Sphaerularioidea</taxon>
        <taxon>Anguinidae</taxon>
        <taxon>Anguininae</taxon>
        <taxon>Ditylenchus</taxon>
    </lineage>
</organism>
<name>A0AAD4N965_9BILA</name>
<gene>
    <name evidence="1" type="ORF">DdX_05164</name>
</gene>
<reference evidence="1" key="1">
    <citation type="submission" date="2022-01" db="EMBL/GenBank/DDBJ databases">
        <title>Genome Sequence Resource for Two Populations of Ditylenchus destructor, the Migratory Endoparasitic Phytonematode.</title>
        <authorList>
            <person name="Zhang H."/>
            <person name="Lin R."/>
            <person name="Xie B."/>
        </authorList>
    </citation>
    <scope>NUCLEOTIDE SEQUENCE</scope>
    <source>
        <strain evidence="1">BazhouSP</strain>
    </source>
</reference>
<accession>A0AAD4N965</accession>
<proteinExistence type="predicted"/>
<protein>
    <submittedName>
        <fullName evidence="1">Uncharacterized protein</fullName>
    </submittedName>
</protein>